<dbReference type="AlphaFoldDB" id="A0A0W1AFZ8"/>
<evidence type="ECO:0000313" key="2">
    <source>
        <dbReference type="Proteomes" id="UP000054662"/>
    </source>
</evidence>
<dbReference type="InterPro" id="IPR036770">
    <property type="entry name" value="Ankyrin_rpt-contain_sf"/>
</dbReference>
<dbReference type="RefSeq" id="WP_058492900.1">
    <property type="nucleotide sequence ID" value="NZ_CBCRUR010000009.1"/>
</dbReference>
<name>A0A0W1AFZ8_9GAMM</name>
<organism evidence="1 2">
    <name type="scientific">Legionella worsleiensis</name>
    <dbReference type="NCBI Taxonomy" id="45076"/>
    <lineage>
        <taxon>Bacteria</taxon>
        <taxon>Pseudomonadati</taxon>
        <taxon>Pseudomonadota</taxon>
        <taxon>Gammaproteobacteria</taxon>
        <taxon>Legionellales</taxon>
        <taxon>Legionellaceae</taxon>
        <taxon>Legionella</taxon>
    </lineage>
</organism>
<dbReference type="EMBL" id="LNZC01000011">
    <property type="protein sequence ID" value="KTD80180.1"/>
    <property type="molecule type" value="Genomic_DNA"/>
</dbReference>
<dbReference type="Gene3D" id="1.25.40.20">
    <property type="entry name" value="Ankyrin repeat-containing domain"/>
    <property type="match status" value="1"/>
</dbReference>
<dbReference type="OrthoDB" id="754271at2"/>
<evidence type="ECO:0008006" key="3">
    <source>
        <dbReference type="Google" id="ProtNLM"/>
    </source>
</evidence>
<dbReference type="SUPFAM" id="SSF48403">
    <property type="entry name" value="Ankyrin repeat"/>
    <property type="match status" value="1"/>
</dbReference>
<dbReference type="STRING" id="45076.Lwor_1088"/>
<reference evidence="1 2" key="1">
    <citation type="submission" date="2015-11" db="EMBL/GenBank/DDBJ databases">
        <title>Genomic analysis of 38 Legionella species identifies large and diverse effector repertoires.</title>
        <authorList>
            <person name="Burstein D."/>
            <person name="Amaro F."/>
            <person name="Zusman T."/>
            <person name="Lifshitz Z."/>
            <person name="Cohen O."/>
            <person name="Gilbert J.A."/>
            <person name="Pupko T."/>
            <person name="Shuman H.A."/>
            <person name="Segal G."/>
        </authorList>
    </citation>
    <scope>NUCLEOTIDE SEQUENCE [LARGE SCALE GENOMIC DNA]</scope>
    <source>
        <strain evidence="1 2">ATCC 49508</strain>
    </source>
</reference>
<proteinExistence type="predicted"/>
<gene>
    <name evidence="1" type="ORF">Lwor_1088</name>
</gene>
<dbReference type="Proteomes" id="UP000054662">
    <property type="component" value="Unassembled WGS sequence"/>
</dbReference>
<evidence type="ECO:0000313" key="1">
    <source>
        <dbReference type="EMBL" id="KTD80180.1"/>
    </source>
</evidence>
<sequence length="251" mass="28822">MSAHTVDELIKKDRQDLISLVAQNPSLLLEQDSDGKTLLHCAVLDARMGNSWVLSLEPYITKEALSVTDNRGNTPIHTAALYANNLRIYVQVMPLYLKKAAIFRLDVNLVNHAGETPLSLTEVCDRIWRQNCSAPRQDAKGYFMRAMTIDSASLSPQEHFEYYIRLLEEYIETRKKEPEYFTFFRRWRGMTRTVKLEAAEKLLAFLNGDTSITFSQNQQDALNDGRLKAIYSQINIDKTNWSFKDSPNSFS</sequence>
<protein>
    <recommendedName>
        <fullName evidence="3">Ankyrin repeat protein</fullName>
    </recommendedName>
</protein>
<keyword evidence="2" id="KW-1185">Reference proteome</keyword>
<accession>A0A0W1AFZ8</accession>
<comment type="caution">
    <text evidence="1">The sequence shown here is derived from an EMBL/GenBank/DDBJ whole genome shotgun (WGS) entry which is preliminary data.</text>
</comment>
<dbReference type="PATRIC" id="fig|45076.6.peg.1184"/>